<feature type="compositionally biased region" description="Basic and acidic residues" evidence="1">
    <location>
        <begin position="21"/>
        <end position="30"/>
    </location>
</feature>
<evidence type="ECO:0000313" key="3">
    <source>
        <dbReference type="EMBL" id="MRG93967.1"/>
    </source>
</evidence>
<feature type="chain" id="PRO_5027124332" description="Lipoprotein" evidence="2">
    <location>
        <begin position="19"/>
        <end position="59"/>
    </location>
</feature>
<evidence type="ECO:0000256" key="1">
    <source>
        <dbReference type="SAM" id="MobiDB-lite"/>
    </source>
</evidence>
<keyword evidence="4" id="KW-1185">Reference proteome</keyword>
<proteinExistence type="predicted"/>
<reference evidence="3 4" key="1">
    <citation type="submission" date="2019-10" db="EMBL/GenBank/DDBJ databases">
        <title>A soil myxobacterium in the family Polyangiaceae.</title>
        <authorList>
            <person name="Li Y."/>
            <person name="Wang J."/>
        </authorList>
    </citation>
    <scope>NUCLEOTIDE SEQUENCE [LARGE SCALE GENOMIC DNA]</scope>
    <source>
        <strain evidence="3 4">DSM 14734</strain>
    </source>
</reference>
<sequence length="59" mass="6123">MRPVLRNTLLLAALTLAAACREPRPTDKPPHVPPGPIAPTNDTPGTGAPDAPETDTKSN</sequence>
<dbReference type="AlphaFoldDB" id="A0A6N7PQQ9"/>
<name>A0A6N7PQQ9_9BACT</name>
<organism evidence="3 4">
    <name type="scientific">Polyangium spumosum</name>
    <dbReference type="NCBI Taxonomy" id="889282"/>
    <lineage>
        <taxon>Bacteria</taxon>
        <taxon>Pseudomonadati</taxon>
        <taxon>Myxococcota</taxon>
        <taxon>Polyangia</taxon>
        <taxon>Polyangiales</taxon>
        <taxon>Polyangiaceae</taxon>
        <taxon>Polyangium</taxon>
    </lineage>
</organism>
<dbReference type="PROSITE" id="PS51257">
    <property type="entry name" value="PROKAR_LIPOPROTEIN"/>
    <property type="match status" value="1"/>
</dbReference>
<dbReference type="Proteomes" id="UP000440224">
    <property type="component" value="Unassembled WGS sequence"/>
</dbReference>
<dbReference type="EMBL" id="WJIE01000005">
    <property type="protein sequence ID" value="MRG93967.1"/>
    <property type="molecule type" value="Genomic_DNA"/>
</dbReference>
<dbReference type="RefSeq" id="WP_153820805.1">
    <property type="nucleotide sequence ID" value="NZ_WJIE01000005.1"/>
</dbReference>
<accession>A0A6N7PQQ9</accession>
<comment type="caution">
    <text evidence="3">The sequence shown here is derived from an EMBL/GenBank/DDBJ whole genome shotgun (WGS) entry which is preliminary data.</text>
</comment>
<gene>
    <name evidence="3" type="ORF">GF068_18895</name>
</gene>
<feature type="region of interest" description="Disordered" evidence="1">
    <location>
        <begin position="21"/>
        <end position="59"/>
    </location>
</feature>
<keyword evidence="2" id="KW-0732">Signal</keyword>
<evidence type="ECO:0008006" key="5">
    <source>
        <dbReference type="Google" id="ProtNLM"/>
    </source>
</evidence>
<feature type="signal peptide" evidence="2">
    <location>
        <begin position="1"/>
        <end position="18"/>
    </location>
</feature>
<evidence type="ECO:0000256" key="2">
    <source>
        <dbReference type="SAM" id="SignalP"/>
    </source>
</evidence>
<evidence type="ECO:0000313" key="4">
    <source>
        <dbReference type="Proteomes" id="UP000440224"/>
    </source>
</evidence>
<protein>
    <recommendedName>
        <fullName evidence="5">Lipoprotein</fullName>
    </recommendedName>
</protein>